<dbReference type="PROSITE" id="PS00330">
    <property type="entry name" value="HEMOLYSIN_CALCIUM"/>
    <property type="match status" value="2"/>
</dbReference>
<dbReference type="Pfam" id="PF00353">
    <property type="entry name" value="HemolysinCabind"/>
    <property type="match status" value="1"/>
</dbReference>
<accession>A0A941BNH5</accession>
<organism evidence="10 11">
    <name type="scientific">Ideonella aquatica</name>
    <dbReference type="NCBI Taxonomy" id="2824119"/>
    <lineage>
        <taxon>Bacteria</taxon>
        <taxon>Pseudomonadati</taxon>
        <taxon>Pseudomonadota</taxon>
        <taxon>Betaproteobacteria</taxon>
        <taxon>Burkholderiales</taxon>
        <taxon>Sphaerotilaceae</taxon>
        <taxon>Ideonella</taxon>
    </lineage>
</organism>
<dbReference type="AlphaFoldDB" id="A0A941BNH5"/>
<dbReference type="Gene3D" id="2.60.40.1200">
    <property type="match status" value="2"/>
</dbReference>
<keyword evidence="7" id="KW-0472">Membrane</keyword>
<evidence type="ECO:0000256" key="6">
    <source>
        <dbReference type="ARBA" id="ARBA00023026"/>
    </source>
</evidence>
<dbReference type="PANTHER" id="PTHR38340:SF1">
    <property type="entry name" value="S-LAYER PROTEIN"/>
    <property type="match status" value="1"/>
</dbReference>
<dbReference type="EMBL" id="JAGQDE010000051">
    <property type="protein sequence ID" value="MBQ0961994.1"/>
    <property type="molecule type" value="Genomic_DNA"/>
</dbReference>
<evidence type="ECO:0000259" key="9">
    <source>
        <dbReference type="Pfam" id="PF18200"/>
    </source>
</evidence>
<dbReference type="InterPro" id="IPR001343">
    <property type="entry name" value="Hemolysn_Ca-bd"/>
</dbReference>
<evidence type="ECO:0000256" key="3">
    <source>
        <dbReference type="ARBA" id="ARBA00022525"/>
    </source>
</evidence>
<evidence type="ECO:0000256" key="4">
    <source>
        <dbReference type="ARBA" id="ARBA00022656"/>
    </source>
</evidence>
<dbReference type="InterPro" id="IPR011049">
    <property type="entry name" value="Serralysin-like_metalloprot_C"/>
</dbReference>
<dbReference type="Proteomes" id="UP000678374">
    <property type="component" value="Unassembled WGS sequence"/>
</dbReference>
<evidence type="ECO:0000256" key="2">
    <source>
        <dbReference type="ARBA" id="ARBA00004613"/>
    </source>
</evidence>
<dbReference type="GO" id="GO:0090729">
    <property type="term" value="F:toxin activity"/>
    <property type="evidence" value="ECO:0007669"/>
    <property type="project" value="UniProtKB-KW"/>
</dbReference>
<dbReference type="GO" id="GO:0016020">
    <property type="term" value="C:membrane"/>
    <property type="evidence" value="ECO:0007669"/>
    <property type="project" value="UniProtKB-SubCell"/>
</dbReference>
<dbReference type="PANTHER" id="PTHR38340">
    <property type="entry name" value="S-LAYER PROTEIN"/>
    <property type="match status" value="1"/>
</dbReference>
<name>A0A941BNH5_9BURK</name>
<evidence type="ECO:0000256" key="5">
    <source>
        <dbReference type="ARBA" id="ARBA00022737"/>
    </source>
</evidence>
<keyword evidence="6" id="KW-0843">Virulence</keyword>
<dbReference type="NCBIfam" id="TIGR03661">
    <property type="entry name" value="T1SS_VCA0849"/>
    <property type="match status" value="1"/>
</dbReference>
<evidence type="ECO:0000256" key="1">
    <source>
        <dbReference type="ARBA" id="ARBA00004370"/>
    </source>
</evidence>
<comment type="caution">
    <text evidence="10">The sequence shown here is derived from an EMBL/GenBank/DDBJ whole genome shotgun (WGS) entry which is preliminary data.</text>
</comment>
<dbReference type="PRINTS" id="PR00313">
    <property type="entry name" value="CABNDNGRPT"/>
</dbReference>
<dbReference type="InterPro" id="IPR003995">
    <property type="entry name" value="RTX_toxin_determinant-A"/>
</dbReference>
<comment type="subcellular location">
    <subcellularLocation>
        <location evidence="1">Membrane</location>
    </subcellularLocation>
    <subcellularLocation>
        <location evidence="2">Secreted</location>
    </subcellularLocation>
</comment>
<feature type="domain" description="Cell-surface Ig-like bacterial" evidence="9">
    <location>
        <begin position="184"/>
        <end position="265"/>
    </location>
</feature>
<dbReference type="InterPro" id="IPR041339">
    <property type="entry name" value="Ig-like_bac"/>
</dbReference>
<reference evidence="10" key="1">
    <citation type="submission" date="2021-04" db="EMBL/GenBank/DDBJ databases">
        <title>The genome sequence of Ideonella sp. 4Y11.</title>
        <authorList>
            <person name="Liu Y."/>
        </authorList>
    </citation>
    <scope>NUCLEOTIDE SEQUENCE</scope>
    <source>
        <strain evidence="10">4Y11</strain>
    </source>
</reference>
<dbReference type="Gene3D" id="2.150.10.10">
    <property type="entry name" value="Serralysin-like metalloprotease, C-terminal"/>
    <property type="match status" value="1"/>
</dbReference>
<evidence type="ECO:0000259" key="8">
    <source>
        <dbReference type="Pfam" id="PF17803"/>
    </source>
</evidence>
<keyword evidence="3" id="KW-0964">Secreted</keyword>
<dbReference type="SUPFAM" id="SSF51120">
    <property type="entry name" value="beta-Roll"/>
    <property type="match status" value="1"/>
</dbReference>
<keyword evidence="4" id="KW-0800">Toxin</keyword>
<protein>
    <submittedName>
        <fullName evidence="10">Cadherin-like domain-containing protein</fullName>
    </submittedName>
</protein>
<feature type="domain" description="RapA2 cadherin-like" evidence="8">
    <location>
        <begin position="40"/>
        <end position="128"/>
    </location>
</feature>
<gene>
    <name evidence="10" type="ORF">KAK06_23860</name>
</gene>
<dbReference type="RefSeq" id="WP_210804675.1">
    <property type="nucleotide sequence ID" value="NZ_JAGQDE010000051.1"/>
</dbReference>
<sequence>GSFTFTPALNYNGRIPEATYTITDGKGGFDTAKLILGPDIIDVNDAPNATDNQYDVTEDTVVNGNVITDPVADSDVDGDALTVTEFAIDTDGDGVAETFAANATAEIRNALGVAIGTLQVRTDGSFTFTPAKDYDGSIPEATYTITDGHGGFDTAKLILGSDIINVDDPSVLLADTQTVLEDTVASGNVLINDSDIDNVLTVASFAINGVNHTAGDTVQLSGIGSFQLNVDGTYTFTPVANWSGDVPVVTYTTNTGSSSTLDLHVTPVADKPNLVVNNPLIAGSIIFSNSWEANVNEGIDPRTGRFTSTANTGVSEFEGWTRVDEGENRPGGANGFEIWTNFDEQGYTQSTNPDEWVFSRVVAAAGNGDDILELNDAGTYNDGTNDIALAQTLGISRSVATESGQIYELSFDYAGRPGYLAPFTTFGFYVDGVLVREYSATSPDAYLDWKNVKFHFEGDGQTHILEIRTNRSQTELGGRGAMIDDISVASVGSGVVNANGGTYTGVNLARYVNTSLVDTDGSESLTLTFSGLTAGSSIVTSGNTYSVDANGNITILGSELASAVLRLPTTLSGHITFGVQATATESGNGDRVSTDVSQIDLNIMSRLTERDITGENLNNLFGTLGNDNQTGTAIADRFIGSDGNDTQNGNAGNDVLDGGVGIDVLNGGDGNDTIWGGTGNDTMSGGANSDTFAWTLADRGATHEDTITDFDAAAAASGGDVLDLRDFLVGEWVSTSSVNNLQNYLDFDTTTTPGTTTIHISSIGGFVNGVYDPGKTDQTITLSGVDLRNALGLSGTATDAQVIQELLNRNKLLTDNGT</sequence>
<dbReference type="Pfam" id="PF17803">
    <property type="entry name" value="Cadherin_4"/>
    <property type="match status" value="1"/>
</dbReference>
<dbReference type="InterPro" id="IPR040853">
    <property type="entry name" value="RapA2_cadherin-like"/>
</dbReference>
<feature type="non-terminal residue" evidence="10">
    <location>
        <position position="1"/>
    </location>
</feature>
<evidence type="ECO:0000313" key="10">
    <source>
        <dbReference type="EMBL" id="MBQ0961994.1"/>
    </source>
</evidence>
<proteinExistence type="predicted"/>
<dbReference type="PRINTS" id="PR01488">
    <property type="entry name" value="RTXTOXINA"/>
</dbReference>
<evidence type="ECO:0000313" key="11">
    <source>
        <dbReference type="Proteomes" id="UP000678374"/>
    </source>
</evidence>
<dbReference type="InterPro" id="IPR018511">
    <property type="entry name" value="Hemolysin-typ_Ca-bd_CS"/>
</dbReference>
<dbReference type="GO" id="GO:0005509">
    <property type="term" value="F:calcium ion binding"/>
    <property type="evidence" value="ECO:0007669"/>
    <property type="project" value="InterPro"/>
</dbReference>
<keyword evidence="5" id="KW-0677">Repeat</keyword>
<dbReference type="Pfam" id="PF18200">
    <property type="entry name" value="Big_11"/>
    <property type="match status" value="1"/>
</dbReference>
<keyword evidence="11" id="KW-1185">Reference proteome</keyword>
<evidence type="ECO:0000256" key="7">
    <source>
        <dbReference type="ARBA" id="ARBA00023136"/>
    </source>
</evidence>
<dbReference type="InterPro" id="IPR019960">
    <property type="entry name" value="T1SS_VCA0849"/>
</dbReference>
<dbReference type="GO" id="GO:0005576">
    <property type="term" value="C:extracellular region"/>
    <property type="evidence" value="ECO:0007669"/>
    <property type="project" value="UniProtKB-SubCell"/>
</dbReference>
<dbReference type="InterPro" id="IPR050557">
    <property type="entry name" value="RTX_toxin/Mannuronan_C5-epim"/>
</dbReference>